<evidence type="ECO:0000256" key="6">
    <source>
        <dbReference type="ARBA" id="ARBA00023136"/>
    </source>
</evidence>
<feature type="transmembrane region" description="Helical" evidence="7">
    <location>
        <begin position="51"/>
        <end position="71"/>
    </location>
</feature>
<gene>
    <name evidence="8" type="primary">fliQ</name>
    <name evidence="8" type="ORF">DB44_AR00230</name>
</gene>
<dbReference type="PANTHER" id="PTHR34040">
    <property type="entry name" value="FLAGELLAR BIOSYNTHETIC PROTEIN FLIQ"/>
    <property type="match status" value="1"/>
</dbReference>
<evidence type="ECO:0000313" key="8">
    <source>
        <dbReference type="EMBL" id="KIC74040.1"/>
    </source>
</evidence>
<dbReference type="PIRSF" id="PIRSF004669">
    <property type="entry name" value="FliQ"/>
    <property type="match status" value="1"/>
</dbReference>
<dbReference type="EMBL" id="JSAN01000016">
    <property type="protein sequence ID" value="KIC74040.1"/>
    <property type="molecule type" value="Genomic_DNA"/>
</dbReference>
<evidence type="ECO:0000256" key="4">
    <source>
        <dbReference type="ARBA" id="ARBA00022692"/>
    </source>
</evidence>
<dbReference type="PRINTS" id="PR00952">
    <property type="entry name" value="TYPE3IMQPROT"/>
</dbReference>
<dbReference type="PATRIC" id="fig|362787.3.peg.230"/>
<sequence length="93" mass="10314">MFQSQVVQLAYQGMLLILILSAPPILVSMFFGIIVAIFQAATQIQEQTLSFTIKLVAVTLTLMFLGGWLGAQIMSFANDIFVNFPQWSVQSAR</sequence>
<dbReference type="GO" id="GO:0009306">
    <property type="term" value="P:protein secretion"/>
    <property type="evidence" value="ECO:0007669"/>
    <property type="project" value="InterPro"/>
</dbReference>
<keyword evidence="3" id="KW-1003">Cell membrane</keyword>
<evidence type="ECO:0000256" key="3">
    <source>
        <dbReference type="ARBA" id="ARBA00022475"/>
    </source>
</evidence>
<evidence type="ECO:0000256" key="7">
    <source>
        <dbReference type="SAM" id="Phobius"/>
    </source>
</evidence>
<dbReference type="GO" id="GO:0005886">
    <property type="term" value="C:plasma membrane"/>
    <property type="evidence" value="ECO:0007669"/>
    <property type="project" value="UniProtKB-SubCell"/>
</dbReference>
<dbReference type="RefSeq" id="WP_039356202.1">
    <property type="nucleotide sequence ID" value="NZ_JAEMUB010000035.1"/>
</dbReference>
<keyword evidence="8" id="KW-0282">Flagellum</keyword>
<feature type="transmembrane region" description="Helical" evidence="7">
    <location>
        <begin position="15"/>
        <end position="39"/>
    </location>
</feature>
<comment type="caution">
    <text evidence="8">The sequence shown here is derived from an EMBL/GenBank/DDBJ whole genome shotgun (WGS) entry which is preliminary data.</text>
</comment>
<evidence type="ECO:0000256" key="2">
    <source>
        <dbReference type="ARBA" id="ARBA00006156"/>
    </source>
</evidence>
<keyword evidence="4 7" id="KW-0812">Transmembrane</keyword>
<keyword evidence="6 7" id="KW-0472">Membrane</keyword>
<evidence type="ECO:0000256" key="5">
    <source>
        <dbReference type="ARBA" id="ARBA00022989"/>
    </source>
</evidence>
<organism evidence="8 9">
    <name type="scientific">Candidatus Protochlamydia amoebophila</name>
    <dbReference type="NCBI Taxonomy" id="362787"/>
    <lineage>
        <taxon>Bacteria</taxon>
        <taxon>Pseudomonadati</taxon>
        <taxon>Chlamydiota</taxon>
        <taxon>Chlamydiia</taxon>
        <taxon>Parachlamydiales</taxon>
        <taxon>Parachlamydiaceae</taxon>
        <taxon>Candidatus Protochlamydia</taxon>
    </lineage>
</organism>
<dbReference type="Proteomes" id="UP000031465">
    <property type="component" value="Unassembled WGS sequence"/>
</dbReference>
<dbReference type="InterPro" id="IPR006306">
    <property type="entry name" value="T3SS_HrpO"/>
</dbReference>
<name>A0A0C1JSC5_9BACT</name>
<keyword evidence="8" id="KW-0969">Cilium</keyword>
<protein>
    <submittedName>
        <fullName evidence="8">Flagellar biosynthetic protein FliQ</fullName>
    </submittedName>
</protein>
<keyword evidence="8" id="KW-0966">Cell projection</keyword>
<accession>A0A0C1JSC5</accession>
<proteinExistence type="inferred from homology"/>
<dbReference type="AlphaFoldDB" id="A0A0C1JSC5"/>
<comment type="similarity">
    <text evidence="2">Belongs to the FliQ/MopD/SpaQ family.</text>
</comment>
<comment type="subcellular location">
    <subcellularLocation>
        <location evidence="1">Cell membrane</location>
        <topology evidence="1">Multi-pass membrane protein</topology>
    </subcellularLocation>
</comment>
<reference evidence="8 9" key="1">
    <citation type="journal article" date="2014" name="Mol. Biol. Evol.">
        <title>Massive expansion of Ubiquitination-related gene families within the Chlamydiae.</title>
        <authorList>
            <person name="Domman D."/>
            <person name="Collingro A."/>
            <person name="Lagkouvardos I."/>
            <person name="Gehre L."/>
            <person name="Weinmaier T."/>
            <person name="Rattei T."/>
            <person name="Subtil A."/>
            <person name="Horn M."/>
        </authorList>
    </citation>
    <scope>NUCLEOTIDE SEQUENCE [LARGE SCALE GENOMIC DNA]</scope>
    <source>
        <strain evidence="8 9">EI2</strain>
    </source>
</reference>
<dbReference type="InterPro" id="IPR002191">
    <property type="entry name" value="Bac_export_3"/>
</dbReference>
<evidence type="ECO:0000313" key="9">
    <source>
        <dbReference type="Proteomes" id="UP000031465"/>
    </source>
</evidence>
<dbReference type="NCBIfam" id="TIGR01403">
    <property type="entry name" value="fliQ_rel_III"/>
    <property type="match status" value="1"/>
</dbReference>
<dbReference type="Pfam" id="PF01313">
    <property type="entry name" value="Bac_export_3"/>
    <property type="match status" value="1"/>
</dbReference>
<evidence type="ECO:0000256" key="1">
    <source>
        <dbReference type="ARBA" id="ARBA00004651"/>
    </source>
</evidence>
<dbReference type="PANTHER" id="PTHR34040:SF2">
    <property type="entry name" value="FLAGELLAR BIOSYNTHETIC PROTEIN FLIQ"/>
    <property type="match status" value="1"/>
</dbReference>
<keyword evidence="5 7" id="KW-1133">Transmembrane helix</keyword>